<dbReference type="STRING" id="579748.TW81_10025"/>
<keyword evidence="2" id="KW-1185">Reference proteome</keyword>
<dbReference type="OrthoDB" id="5296079at2"/>
<dbReference type="PANTHER" id="PTHR37816">
    <property type="entry name" value="YALI0E33011P"/>
    <property type="match status" value="1"/>
</dbReference>
<dbReference type="Proteomes" id="UP000033673">
    <property type="component" value="Unassembled WGS sequence"/>
</dbReference>
<protein>
    <submittedName>
        <fullName evidence="1">Adenylate kinase</fullName>
    </submittedName>
</protein>
<dbReference type="GO" id="GO:0016301">
    <property type="term" value="F:kinase activity"/>
    <property type="evidence" value="ECO:0007669"/>
    <property type="project" value="UniProtKB-KW"/>
</dbReference>
<keyword evidence="1" id="KW-0418">Kinase</keyword>
<sequence length="175" mass="19992">MKKIAVFGKPGSGKSTLSKQLAVATGIPLYPLDSIVFKADGSLEERTVFDQKHRDILVSESWIIDGLGPVEAFKQRLEVADTLIYIDLPYWLSYWLVTKRMLKGLFIKPEGWPEGSSIVQGTLQSYKFLKLSRQFWNESFEQRLNAMAATKSVYIIRSLSEMSQWIEQFKDNCST</sequence>
<dbReference type="PATRIC" id="fig|579748.3.peg.2061"/>
<evidence type="ECO:0000313" key="1">
    <source>
        <dbReference type="EMBL" id="KJY83445.1"/>
    </source>
</evidence>
<name>A0A0F4NJW2_9VIBR</name>
<dbReference type="InterPro" id="IPR027417">
    <property type="entry name" value="P-loop_NTPase"/>
</dbReference>
<organism evidence="1 2">
    <name type="scientific">Vibrio galatheae</name>
    <dbReference type="NCBI Taxonomy" id="579748"/>
    <lineage>
        <taxon>Bacteria</taxon>
        <taxon>Pseudomonadati</taxon>
        <taxon>Pseudomonadota</taxon>
        <taxon>Gammaproteobacteria</taxon>
        <taxon>Vibrionales</taxon>
        <taxon>Vibrionaceae</taxon>
        <taxon>Vibrio</taxon>
    </lineage>
</organism>
<dbReference type="EMBL" id="JXXV01000016">
    <property type="protein sequence ID" value="KJY83445.1"/>
    <property type="molecule type" value="Genomic_DNA"/>
</dbReference>
<dbReference type="Gene3D" id="3.40.50.300">
    <property type="entry name" value="P-loop containing nucleotide triphosphate hydrolases"/>
    <property type="match status" value="1"/>
</dbReference>
<dbReference type="SUPFAM" id="SSF52540">
    <property type="entry name" value="P-loop containing nucleoside triphosphate hydrolases"/>
    <property type="match status" value="1"/>
</dbReference>
<dbReference type="RefSeq" id="WP_045955695.1">
    <property type="nucleotide sequence ID" value="NZ_JXXV01000016.1"/>
</dbReference>
<keyword evidence="1" id="KW-0808">Transferase</keyword>
<proteinExistence type="predicted"/>
<dbReference type="InterPro" id="IPR052922">
    <property type="entry name" value="Cytidylate_Kinase-2"/>
</dbReference>
<dbReference type="PANTHER" id="PTHR37816:SF2">
    <property type="entry name" value="DNA TOPOLOGY MODULATION PROTEIN FLAR-RELATED PROTEIN"/>
    <property type="match status" value="1"/>
</dbReference>
<dbReference type="AlphaFoldDB" id="A0A0F4NJW2"/>
<accession>A0A0F4NJW2</accession>
<reference evidence="1 2" key="1">
    <citation type="journal article" date="2015" name="BMC Genomics">
        <title>Genome mining reveals unlocked bioactive potential of marine Gram-negative bacteria.</title>
        <authorList>
            <person name="Machado H."/>
            <person name="Sonnenschein E.C."/>
            <person name="Melchiorsen J."/>
            <person name="Gram L."/>
        </authorList>
    </citation>
    <scope>NUCLEOTIDE SEQUENCE [LARGE SCALE GENOMIC DNA]</scope>
    <source>
        <strain evidence="1 2">S2757</strain>
    </source>
</reference>
<comment type="caution">
    <text evidence="1">The sequence shown here is derived from an EMBL/GenBank/DDBJ whole genome shotgun (WGS) entry which is preliminary data.</text>
</comment>
<gene>
    <name evidence="1" type="ORF">TW81_10025</name>
</gene>
<evidence type="ECO:0000313" key="2">
    <source>
        <dbReference type="Proteomes" id="UP000033673"/>
    </source>
</evidence>